<protein>
    <submittedName>
        <fullName evidence="1">Uncharacterized protein</fullName>
    </submittedName>
</protein>
<accession>A0A562VDE2</accession>
<evidence type="ECO:0000313" key="1">
    <source>
        <dbReference type="EMBL" id="TWJ15906.1"/>
    </source>
</evidence>
<gene>
    <name evidence="1" type="ORF">LX16_1625</name>
</gene>
<sequence>MPGDVPGRVVAVWRTVVRGATSAGAPIGGLASTAQGVNAPFPLSAVLGVVVLPTAPRPSTATAA</sequence>
<reference evidence="1 2" key="1">
    <citation type="journal article" date="2013" name="Stand. Genomic Sci.">
        <title>Genomic Encyclopedia of Type Strains, Phase I: The one thousand microbial genomes (KMG-I) project.</title>
        <authorList>
            <person name="Kyrpides N.C."/>
            <person name="Woyke T."/>
            <person name="Eisen J.A."/>
            <person name="Garrity G."/>
            <person name="Lilburn T.G."/>
            <person name="Beck B.J."/>
            <person name="Whitman W.B."/>
            <person name="Hugenholtz P."/>
            <person name="Klenk H.P."/>
        </authorList>
    </citation>
    <scope>NUCLEOTIDE SEQUENCE [LARGE SCALE GENOMIC DNA]</scope>
    <source>
        <strain evidence="1 2">DSM 45044</strain>
    </source>
</reference>
<evidence type="ECO:0000313" key="2">
    <source>
        <dbReference type="Proteomes" id="UP000321617"/>
    </source>
</evidence>
<proteinExistence type="predicted"/>
<name>A0A562VDE2_9ACTN</name>
<keyword evidence="2" id="KW-1185">Reference proteome</keyword>
<dbReference type="Proteomes" id="UP000321617">
    <property type="component" value="Unassembled WGS sequence"/>
</dbReference>
<comment type="caution">
    <text evidence="1">The sequence shown here is derived from an EMBL/GenBank/DDBJ whole genome shotgun (WGS) entry which is preliminary data.</text>
</comment>
<dbReference type="EMBL" id="VLLL01000005">
    <property type="protein sequence ID" value="TWJ15906.1"/>
    <property type="molecule type" value="Genomic_DNA"/>
</dbReference>
<organism evidence="1 2">
    <name type="scientific">Stackebrandtia albiflava</name>
    <dbReference type="NCBI Taxonomy" id="406432"/>
    <lineage>
        <taxon>Bacteria</taxon>
        <taxon>Bacillati</taxon>
        <taxon>Actinomycetota</taxon>
        <taxon>Actinomycetes</taxon>
        <taxon>Glycomycetales</taxon>
        <taxon>Glycomycetaceae</taxon>
        <taxon>Stackebrandtia</taxon>
    </lineage>
</organism>
<dbReference type="AlphaFoldDB" id="A0A562VDE2"/>